<dbReference type="AlphaFoldDB" id="A0A7R9A080"/>
<keyword evidence="2" id="KW-0963">Cytoplasm</keyword>
<dbReference type="GO" id="GO:0000049">
    <property type="term" value="F:tRNA binding"/>
    <property type="evidence" value="ECO:0007669"/>
    <property type="project" value="UniProtKB-UniRule"/>
</dbReference>
<evidence type="ECO:0000256" key="3">
    <source>
        <dbReference type="ARBA" id="ARBA00022555"/>
    </source>
</evidence>
<dbReference type="InterPro" id="IPR002562">
    <property type="entry name" value="3'-5'_exonuclease_dom"/>
</dbReference>
<dbReference type="InterPro" id="IPR002547">
    <property type="entry name" value="tRNA-bd_dom"/>
</dbReference>
<evidence type="ECO:0000256" key="7">
    <source>
        <dbReference type="SAM" id="Coils"/>
    </source>
</evidence>
<evidence type="ECO:0000256" key="6">
    <source>
        <dbReference type="PROSITE-ProRule" id="PRU00209"/>
    </source>
</evidence>
<dbReference type="InterPro" id="IPR012340">
    <property type="entry name" value="NA-bd_OB-fold"/>
</dbReference>
<feature type="compositionally biased region" description="Low complexity" evidence="8">
    <location>
        <begin position="155"/>
        <end position="164"/>
    </location>
</feature>
<accession>A0A7R9A080</accession>
<dbReference type="InterPro" id="IPR012337">
    <property type="entry name" value="RNaseH-like_sf"/>
</dbReference>
<keyword evidence="5" id="KW-0648">Protein biosynthesis</keyword>
<evidence type="ECO:0000313" key="12">
    <source>
        <dbReference type="Proteomes" id="UP000677054"/>
    </source>
</evidence>
<dbReference type="GO" id="GO:0005737">
    <property type="term" value="C:cytoplasm"/>
    <property type="evidence" value="ECO:0007669"/>
    <property type="project" value="UniProtKB-SubCell"/>
</dbReference>
<dbReference type="EMBL" id="LR899846">
    <property type="protein sequence ID" value="CAD7242870.1"/>
    <property type="molecule type" value="Genomic_DNA"/>
</dbReference>
<dbReference type="Pfam" id="PF01612">
    <property type="entry name" value="DNA_pol_A_exo1"/>
    <property type="match status" value="1"/>
</dbReference>
<evidence type="ECO:0000259" key="9">
    <source>
        <dbReference type="PROSITE" id="PS50886"/>
    </source>
</evidence>
<feature type="domain" description="TRNA-binding" evidence="9">
    <location>
        <begin position="202"/>
        <end position="303"/>
    </location>
</feature>
<keyword evidence="4 6" id="KW-0694">RNA-binding</keyword>
<dbReference type="GO" id="GO:0006412">
    <property type="term" value="P:translation"/>
    <property type="evidence" value="ECO:0007669"/>
    <property type="project" value="UniProtKB-KW"/>
</dbReference>
<dbReference type="PANTHER" id="PTHR11586">
    <property type="entry name" value="TRNA-AMINOACYLATION COFACTOR ARC1 FAMILY MEMBER"/>
    <property type="match status" value="1"/>
</dbReference>
<dbReference type="PANTHER" id="PTHR11586:SF33">
    <property type="entry name" value="AMINOACYL TRNA SYNTHASE COMPLEX-INTERACTING MULTIFUNCTIONAL PROTEIN 1"/>
    <property type="match status" value="1"/>
</dbReference>
<evidence type="ECO:0000256" key="8">
    <source>
        <dbReference type="SAM" id="MobiDB-lite"/>
    </source>
</evidence>
<gene>
    <name evidence="11" type="ORF">DSTB1V02_LOCUS2812</name>
</gene>
<keyword evidence="7" id="KW-0175">Coiled coil</keyword>
<comment type="subcellular location">
    <subcellularLocation>
        <location evidence="1">Cytoplasm</location>
    </subcellularLocation>
</comment>
<reference evidence="11" key="1">
    <citation type="submission" date="2020-11" db="EMBL/GenBank/DDBJ databases">
        <authorList>
            <person name="Tran Van P."/>
        </authorList>
    </citation>
    <scope>NUCLEOTIDE SEQUENCE</scope>
</reference>
<evidence type="ECO:0000256" key="5">
    <source>
        <dbReference type="ARBA" id="ARBA00022917"/>
    </source>
</evidence>
<dbReference type="GO" id="GO:0006139">
    <property type="term" value="P:nucleobase-containing compound metabolic process"/>
    <property type="evidence" value="ECO:0007669"/>
    <property type="project" value="InterPro"/>
</dbReference>
<keyword evidence="3 6" id="KW-0820">tRNA-binding</keyword>
<dbReference type="PROSITE" id="PS50886">
    <property type="entry name" value="TRBD"/>
    <property type="match status" value="1"/>
</dbReference>
<dbReference type="InterPro" id="IPR036397">
    <property type="entry name" value="RNaseH_sf"/>
</dbReference>
<dbReference type="PROSITE" id="PS51286">
    <property type="entry name" value="RAP"/>
    <property type="match status" value="1"/>
</dbReference>
<feature type="coiled-coil region" evidence="7">
    <location>
        <begin position="64"/>
        <end position="117"/>
    </location>
</feature>
<dbReference type="InterPro" id="IPR051270">
    <property type="entry name" value="Tyrosine-tRNA_ligase_regulator"/>
</dbReference>
<dbReference type="CDD" id="cd02799">
    <property type="entry name" value="tRNA_bind_EMAP-II_like"/>
    <property type="match status" value="1"/>
</dbReference>
<dbReference type="SUPFAM" id="SSF50249">
    <property type="entry name" value="Nucleic acid-binding proteins"/>
    <property type="match status" value="1"/>
</dbReference>
<dbReference type="SMART" id="SM00952">
    <property type="entry name" value="RAP"/>
    <property type="match status" value="1"/>
</dbReference>
<dbReference type="Gene3D" id="2.40.50.140">
    <property type="entry name" value="Nucleic acid-binding proteins"/>
    <property type="match status" value="1"/>
</dbReference>
<dbReference type="FunFam" id="2.40.50.140:FF:000047">
    <property type="entry name" value="tyrosine--tRNA ligase, cytoplasmic isoform X2"/>
    <property type="match status" value="1"/>
</dbReference>
<evidence type="ECO:0000259" key="10">
    <source>
        <dbReference type="PROSITE" id="PS51286"/>
    </source>
</evidence>
<dbReference type="SUPFAM" id="SSF53098">
    <property type="entry name" value="Ribonuclease H-like"/>
    <property type="match status" value="1"/>
</dbReference>
<evidence type="ECO:0000256" key="4">
    <source>
        <dbReference type="ARBA" id="ARBA00022884"/>
    </source>
</evidence>
<dbReference type="Proteomes" id="UP000677054">
    <property type="component" value="Unassembled WGS sequence"/>
</dbReference>
<proteinExistence type="predicted"/>
<feature type="domain" description="RAP" evidence="10">
    <location>
        <begin position="817"/>
        <end position="874"/>
    </location>
</feature>
<feature type="region of interest" description="Disordered" evidence="8">
    <location>
        <begin position="136"/>
        <end position="197"/>
    </location>
</feature>
<protein>
    <recommendedName>
        <fullName evidence="13">tRNA-binding domain-containing protein</fullName>
    </recommendedName>
</protein>
<evidence type="ECO:0000256" key="1">
    <source>
        <dbReference type="ARBA" id="ARBA00004496"/>
    </source>
</evidence>
<dbReference type="InterPro" id="IPR013584">
    <property type="entry name" value="RAP"/>
</dbReference>
<evidence type="ECO:0000256" key="2">
    <source>
        <dbReference type="ARBA" id="ARBA00022490"/>
    </source>
</evidence>
<dbReference type="Pfam" id="PF01588">
    <property type="entry name" value="tRNA_bind"/>
    <property type="match status" value="1"/>
</dbReference>
<organism evidence="11">
    <name type="scientific">Darwinula stevensoni</name>
    <dbReference type="NCBI Taxonomy" id="69355"/>
    <lineage>
        <taxon>Eukaryota</taxon>
        <taxon>Metazoa</taxon>
        <taxon>Ecdysozoa</taxon>
        <taxon>Arthropoda</taxon>
        <taxon>Crustacea</taxon>
        <taxon>Oligostraca</taxon>
        <taxon>Ostracoda</taxon>
        <taxon>Podocopa</taxon>
        <taxon>Podocopida</taxon>
        <taxon>Darwinulocopina</taxon>
        <taxon>Darwinuloidea</taxon>
        <taxon>Darwinulidae</taxon>
        <taxon>Darwinula</taxon>
    </lineage>
</organism>
<dbReference type="EMBL" id="CAJPEV010000329">
    <property type="protein sequence ID" value="CAG0884060.1"/>
    <property type="molecule type" value="Genomic_DNA"/>
</dbReference>
<evidence type="ECO:0000313" key="11">
    <source>
        <dbReference type="EMBL" id="CAD7242870.1"/>
    </source>
</evidence>
<feature type="compositionally biased region" description="Basic and acidic residues" evidence="8">
    <location>
        <begin position="169"/>
        <end position="197"/>
    </location>
</feature>
<keyword evidence="12" id="KW-1185">Reference proteome</keyword>
<evidence type="ECO:0008006" key="13">
    <source>
        <dbReference type="Google" id="ProtNLM"/>
    </source>
</evidence>
<name>A0A7R9A080_9CRUS</name>
<dbReference type="OrthoDB" id="197206at2759"/>
<sequence>MVWNVAPTSGLRLLPCLLHFDFRQISLKLLFLKHQSKCAIRSALSLTMVGKPQAPVGVKPADDVNRLERQAAESESILKEVKEQVVALGRILAEKEIQRLKEENEALKQQVKAMKGKVGSELGIGPLPAAVLKTSTDENTKTPPAKQQVDTPQSTKTPTAPKATTGERSGGDEKKKKKEKKQEIDKSEKPQEAKVSAEDDVHVGLLDLRIGKIVRVEKHPDADSLYVESIDVGEEKPRTVVSGLVRFVPIEEMANRMVVVLCNLKPAKMRGITSEAMVMCASTPEKVEILTPPDGSKPGQKVIFKGYNCCPPSVLNPKKKIFEQVAPDLKTDSSCIATYKGVPFEVEGLGLVKAPSLTGVNIKIDSISPYSNVTGKDIVLPGGGGLEKPAAGSEDLLMQQLKSAKNFSRIMGLAAQHYSVMNNQHLLLTFQQLANLKRDGQLPSTGSELMTQDSFVQLCTKLNKRARFYQVQDVLTLIKCMSFLGVPTRTTIMQGLLKLLSHQVNELTLSEVAFASLLLERLGRSPLVDALRLALPIVFQSQADYQLDSDNCAELARYLQFISQSNMSSDVFERTVLRLLRCQEEMEPETASHVHPPFLHYITSLIISENEKKSVPFSHVLTAVRALSGACERPHDLERLFKIFMDSFHAAQENEEKDLASYPWIKVNCDVAALGFSSDVLISRAFSPTSLNLLTREKDPLRHFELLTLWRAVKCFRSEYNGPLPDENLLSASQNILKKYDGEFPLKGAIESAMGGPSYVCTKVFTQHGFLIDHVVVMRKGDYPVSITSATQDTKKSGTSYPESLDDIILPLDGKMVALLVLKPNQMARNIERMKGITSLMIQLLEKEGLVVVPVSLHAFSQLLDYEKIPYLMQKIRDHCASHNSVAKEEEVKMGKNQKQELAPCNDHGPLISAPWPIGCSQPEMNDDLKDDSIIQLRTREGTYRGKLLSKSPKRITLGKVVVLPSRKEIPGLQTFLKSDILLLTECNAKDDQEPDAVRQSSNAITSNDDVDWMIITDCDDVYISAIDYLSKQDEIGISLEGHIRCRSDKAQLFAVATSDHLFLFDIGILGIDAFLNGLKGILENVGIIKVLHDSRQASDYLLHSYGVTMKNVFDTQVQINADGWEQRPLQSVIIDQAVTKSRYLLDLKQYLLNALLEPLLKVSAQALGSSMEQDTVHSV</sequence>
<dbReference type="Gene3D" id="3.30.420.10">
    <property type="entry name" value="Ribonuclease H-like superfamily/Ribonuclease H"/>
    <property type="match status" value="1"/>
</dbReference>
<dbReference type="GO" id="GO:0008408">
    <property type="term" value="F:3'-5' exonuclease activity"/>
    <property type="evidence" value="ECO:0007669"/>
    <property type="project" value="InterPro"/>
</dbReference>